<evidence type="ECO:0000256" key="1">
    <source>
        <dbReference type="SAM" id="MobiDB-lite"/>
    </source>
</evidence>
<feature type="compositionally biased region" description="Polar residues" evidence="1">
    <location>
        <begin position="431"/>
        <end position="444"/>
    </location>
</feature>
<dbReference type="PANTHER" id="PTHR33936:SF25">
    <property type="entry name" value="C2H2-TYPE DOMAIN-CONTAINING PROTEIN"/>
    <property type="match status" value="1"/>
</dbReference>
<reference evidence="2 3" key="1">
    <citation type="journal article" date="2012" name="Eukaryot. Cell">
        <title>Draft genome sequence of CBS 2479, the standard type strain of Trichosporon asahii.</title>
        <authorList>
            <person name="Yang R.Y."/>
            <person name="Li H.T."/>
            <person name="Zhu H."/>
            <person name="Zhou G.P."/>
            <person name="Wang M."/>
            <person name="Wang L."/>
        </authorList>
    </citation>
    <scope>NUCLEOTIDE SEQUENCE [LARGE SCALE GENOMIC DNA]</scope>
    <source>
        <strain evidence="3">ATCC 90039 / CBS 2479 / JCM 2466 / KCTC 7840 / NCYC 2677 / UAMH 7654</strain>
    </source>
</reference>
<organism evidence="2 3">
    <name type="scientific">Trichosporon asahii var. asahii (strain ATCC 90039 / CBS 2479 / JCM 2466 / KCTC 7840 / NBRC 103889/ NCYC 2677 / UAMH 7654)</name>
    <name type="common">Yeast</name>
    <dbReference type="NCBI Taxonomy" id="1186058"/>
    <lineage>
        <taxon>Eukaryota</taxon>
        <taxon>Fungi</taxon>
        <taxon>Dikarya</taxon>
        <taxon>Basidiomycota</taxon>
        <taxon>Agaricomycotina</taxon>
        <taxon>Tremellomycetes</taxon>
        <taxon>Trichosporonales</taxon>
        <taxon>Trichosporonaceae</taxon>
        <taxon>Trichosporon</taxon>
    </lineage>
</organism>
<dbReference type="EMBL" id="ALBS01000093">
    <property type="protein sequence ID" value="EJT50744.1"/>
    <property type="molecule type" value="Genomic_DNA"/>
</dbReference>
<gene>
    <name evidence="2" type="ORF">A1Q1_08119</name>
</gene>
<dbReference type="AlphaFoldDB" id="J6F1C2"/>
<comment type="caution">
    <text evidence="2">The sequence shown here is derived from an EMBL/GenBank/DDBJ whole genome shotgun (WGS) entry which is preliminary data.</text>
</comment>
<evidence type="ECO:0000313" key="2">
    <source>
        <dbReference type="EMBL" id="EJT50744.1"/>
    </source>
</evidence>
<dbReference type="VEuPathDB" id="FungiDB:A1Q1_08119"/>
<name>J6F1C2_TRIAS</name>
<dbReference type="GeneID" id="25991631"/>
<evidence type="ECO:0000313" key="3">
    <source>
        <dbReference type="Proteomes" id="UP000002748"/>
    </source>
</evidence>
<dbReference type="OrthoDB" id="2563749at2759"/>
<protein>
    <submittedName>
        <fullName evidence="2">Uncharacterized protein</fullName>
    </submittedName>
</protein>
<dbReference type="RefSeq" id="XP_014181741.1">
    <property type="nucleotide sequence ID" value="XM_014326266.1"/>
</dbReference>
<dbReference type="Proteomes" id="UP000002748">
    <property type="component" value="Unassembled WGS sequence"/>
</dbReference>
<sequence length="580" mass="63370">MASADDQGHHGPPPLNLAGVQVQVDDSLIDPALHPDFFKDGKFDDELAAAAVVAAAQQHEMLVQGVHNVQSQSVPQVGDHQPQPGGVDGVNANLNVMGGSVMDVHGNVHGMNDGINAQMDGPVGPPPGEMLDLKPEPQQAQAGPSQPSHLHVRAAEAQFAPFSRPIRTEGQTPHPEMLAFTNRAEFDVWFEGESSWCHFVQRRTTTPQKRAEERLRARVKAHEKMLASLPPSEAATAPPLKRRRRNRTSSIKEKVTFTCHHAGRYEAKHSTTLPREKLRLNTKKSVKCDCPARIVLTEMEDGECKVSYFWKHEGHDAYADDELESGRLPKVIDEWLVAQIEAGKDTDAIRRSLMMTEEEKSAYLAQIAQDPHNVDPDKPPALALTLKVKYPDIYNRFRKLRGPIKDFKPPKNPRGNRKRGANSSKEPESGESATPKSGEATSSADAAPTNEQQAQAQAQAQAVQAHAQQQQFGPQPVQQSTIGVDKAPGAAVQQMDQVDQVDIQDNLMQYDMEGFSLSEVEVGGLGSFQDGLSHEGLARALLSLPRAGQDDGGMGAAGVEELNTALRMAEQDREKWEVGL</sequence>
<dbReference type="KEGG" id="tasa:A1Q1_08119"/>
<dbReference type="InterPro" id="IPR052797">
    <property type="entry name" value="RegFact_GeneExpr_CellDeath"/>
</dbReference>
<feature type="region of interest" description="Disordered" evidence="1">
    <location>
        <begin position="401"/>
        <end position="481"/>
    </location>
</feature>
<feature type="region of interest" description="Disordered" evidence="1">
    <location>
        <begin position="121"/>
        <end position="150"/>
    </location>
</feature>
<dbReference type="HOGENOM" id="CLU_470249_0_0_1"/>
<feature type="compositionally biased region" description="Low complexity" evidence="1">
    <location>
        <begin position="452"/>
        <end position="479"/>
    </location>
</feature>
<proteinExistence type="predicted"/>
<dbReference type="PANTHER" id="PTHR33936">
    <property type="entry name" value="PROTEIN CBG17840"/>
    <property type="match status" value="1"/>
</dbReference>
<accession>J6F1C2</accession>
<feature type="compositionally biased region" description="Low complexity" evidence="1">
    <location>
        <begin position="136"/>
        <end position="148"/>
    </location>
</feature>